<dbReference type="InterPro" id="IPR036890">
    <property type="entry name" value="HATPase_C_sf"/>
</dbReference>
<evidence type="ECO:0000313" key="4">
    <source>
        <dbReference type="EMBL" id="POW04173.1"/>
    </source>
</evidence>
<dbReference type="AlphaFoldDB" id="A0A2S4V3Q8"/>
<dbReference type="InterPro" id="IPR038973">
    <property type="entry name" value="MutL/Mlh/Pms-like"/>
</dbReference>
<dbReference type="InterPro" id="IPR037198">
    <property type="entry name" value="MutL_C_sf"/>
</dbReference>
<dbReference type="SMART" id="SM00853">
    <property type="entry name" value="MutL_C"/>
    <property type="match status" value="1"/>
</dbReference>
<dbReference type="Gene3D" id="3.30.1540.20">
    <property type="entry name" value="MutL, C-terminal domain, dimerisation subdomain"/>
    <property type="match status" value="1"/>
</dbReference>
<comment type="caution">
    <text evidence="4">The sequence shown here is derived from an EMBL/GenBank/DDBJ whole genome shotgun (WGS) entry which is preliminary data.</text>
</comment>
<dbReference type="GO" id="GO:0016887">
    <property type="term" value="F:ATP hydrolysis activity"/>
    <property type="evidence" value="ECO:0007669"/>
    <property type="project" value="InterPro"/>
</dbReference>
<dbReference type="Gene3D" id="3.30.565.10">
    <property type="entry name" value="Histidine kinase-like ATPase, C-terminal domain"/>
    <property type="match status" value="1"/>
</dbReference>
<dbReference type="GO" id="GO:0140664">
    <property type="term" value="F:ATP-dependent DNA damage sensor activity"/>
    <property type="evidence" value="ECO:0007669"/>
    <property type="project" value="InterPro"/>
</dbReference>
<keyword evidence="5" id="KW-1185">Reference proteome</keyword>
<evidence type="ECO:0000313" key="5">
    <source>
        <dbReference type="Proteomes" id="UP000239156"/>
    </source>
</evidence>
<comment type="similarity">
    <text evidence="1">Belongs to the DNA mismatch repair MutL/HexB family.</text>
</comment>
<feature type="non-terminal residue" evidence="4">
    <location>
        <position position="1"/>
    </location>
</feature>
<organism evidence="4 5">
    <name type="scientific">Puccinia striiformis</name>
    <dbReference type="NCBI Taxonomy" id="27350"/>
    <lineage>
        <taxon>Eukaryota</taxon>
        <taxon>Fungi</taxon>
        <taxon>Dikarya</taxon>
        <taxon>Basidiomycota</taxon>
        <taxon>Pucciniomycotina</taxon>
        <taxon>Pucciniomycetes</taxon>
        <taxon>Pucciniales</taxon>
        <taxon>Pucciniaceae</taxon>
        <taxon>Puccinia</taxon>
    </lineage>
</organism>
<dbReference type="EMBL" id="PKSL01000115">
    <property type="protein sequence ID" value="POW04173.1"/>
    <property type="molecule type" value="Genomic_DNA"/>
</dbReference>
<feature type="domain" description="MutL C-terminal dimerisation" evidence="3">
    <location>
        <begin position="685"/>
        <end position="911"/>
    </location>
</feature>
<dbReference type="PANTHER" id="PTHR10073:SF47">
    <property type="entry name" value="DNA MISMATCH REPAIR PROTEIN MLH3"/>
    <property type="match status" value="1"/>
</dbReference>
<feature type="region of interest" description="Disordered" evidence="2">
    <location>
        <begin position="9"/>
        <end position="29"/>
    </location>
</feature>
<proteinExistence type="inferred from homology"/>
<protein>
    <recommendedName>
        <fullName evidence="3">MutL C-terminal dimerisation domain-containing protein</fullName>
    </recommendedName>
</protein>
<dbReference type="GO" id="GO:0032300">
    <property type="term" value="C:mismatch repair complex"/>
    <property type="evidence" value="ECO:0007669"/>
    <property type="project" value="InterPro"/>
</dbReference>
<dbReference type="VEuPathDB" id="FungiDB:PSTT_10600"/>
<dbReference type="PANTHER" id="PTHR10073">
    <property type="entry name" value="DNA MISMATCH REPAIR PROTEIN MLH, PMS, MUTL"/>
    <property type="match status" value="1"/>
</dbReference>
<dbReference type="SUPFAM" id="SSF55874">
    <property type="entry name" value="ATPase domain of HSP90 chaperone/DNA topoisomerase II/histidine kinase"/>
    <property type="match status" value="1"/>
</dbReference>
<dbReference type="InterPro" id="IPR042120">
    <property type="entry name" value="MutL_C_dimsub"/>
</dbReference>
<gene>
    <name evidence="4" type="ORF">PSTT_10600</name>
</gene>
<evidence type="ECO:0000256" key="2">
    <source>
        <dbReference type="SAM" id="MobiDB-lite"/>
    </source>
</evidence>
<dbReference type="InterPro" id="IPR014790">
    <property type="entry name" value="MutL_C"/>
</dbReference>
<dbReference type="Proteomes" id="UP000239156">
    <property type="component" value="Unassembled WGS sequence"/>
</dbReference>
<reference evidence="4" key="1">
    <citation type="submission" date="2017-12" db="EMBL/GenBank/DDBJ databases">
        <title>Gene loss provides genomic basis for host adaptation in cereal stripe rust fungi.</title>
        <authorList>
            <person name="Xia C."/>
        </authorList>
    </citation>
    <scope>NUCLEOTIDE SEQUENCE [LARGE SCALE GENOMIC DNA]</scope>
    <source>
        <strain evidence="4">93-210</strain>
    </source>
</reference>
<dbReference type="GO" id="GO:0005524">
    <property type="term" value="F:ATP binding"/>
    <property type="evidence" value="ECO:0007669"/>
    <property type="project" value="InterPro"/>
</dbReference>
<evidence type="ECO:0000259" key="3">
    <source>
        <dbReference type="SMART" id="SM00853"/>
    </source>
</evidence>
<sequence>GIPNMFEAFLRGQESQGQEEKRPKKKTPALLPFCPQQSSTTPEPGALSALLRQTVIHKKQNGLLGSRVSFLAPRSELMQWFSLWTQKFMMKESAGQVLALDEHSISLLRLGVYLHSFTHALNSLLAISIRSSADTISSSIDPATGTICVDDNGVGLDTRMVELTTTGQGITSYLSVCQHQVLDSLAHLPLLDICSRQEDSLHQSSRSSVRTFDTRLIVSTQPTDRVLNHVRSIFTQEGQVIFSAPARTSRRHNHGTTTTVRDLFHNLTVRQIREKDPARQQQRLKRQWEESRLALQSLAIVYPNITFILRNSSNQNLASLNSSDSFITGLSSSTFGKIFQQFVQDSIPLDISIDGFRVTGLFSKKRHSSRAIQLIYLDRVLIESNSSIHKSLASLFAGLLPQDAAGSSAASISPPARPNSISKNGASSVERHPVYLLLFSSLPHLDAPDQDSEVNFLDEKEQYLIPQTEERMNRIASRVFSQVFPQVKSAIPVSHEKKLQKDNLVKRTLQSRWPVSKRSCLSSPNVINRSHGTPSTSLADRFSNPLKKHVDRPGTKSVHQKAFACSLNPRVETHKMKSKNMTDSMPHAARLTPSAIPTEKPPSLQNKIPDLKSRFEYKSLGLSTDRTSAKADQKGHSPSQTISFYPQGSKKRNQVHKLDGVMIENEGAEFRIDLSQLANLSKFTVIGQLDLKLIIAKICDRSDLNQEDGLIVAFDQHAVHERIRIERFLQEVCSGNFNVKELKTETEHQRDEVQSQEGVHHTPENLVPILVTRVEFDGLSKFKRQFSRWGFIYELTPDPSNSKDYHPEGKEEEEEEEGFKQILMRAVPELIWQRVQCNDEQFDFLKSILRGCLGFFEDRSRDQNLSLRDHQAIIGDPDRDWFGSVKDCPTVLVHLLNSKACRGSIMFGDKLTNEQRRKLLNELGRTKLPFSCAHGRPTCYPLYRLEAHPQSSSSLRNSSIDTYSGGQGTHLHALPLPPMEAQHTLAMSSARFHLHPSFKSATKFEQRPIHWESLLSD</sequence>
<dbReference type="SUPFAM" id="SSF118116">
    <property type="entry name" value="DNA mismatch repair protein MutL"/>
    <property type="match status" value="1"/>
</dbReference>
<name>A0A2S4V3Q8_9BASI</name>
<accession>A0A2S4V3Q8</accession>
<dbReference type="GO" id="GO:0006298">
    <property type="term" value="P:mismatch repair"/>
    <property type="evidence" value="ECO:0007669"/>
    <property type="project" value="InterPro"/>
</dbReference>
<evidence type="ECO:0000256" key="1">
    <source>
        <dbReference type="ARBA" id="ARBA00006082"/>
    </source>
</evidence>
<dbReference type="VEuPathDB" id="FungiDB:PSHT_13439"/>